<gene>
    <name evidence="2" type="ORF">CKAH01_01728</name>
</gene>
<dbReference type="EMBL" id="VYYT01000444">
    <property type="protein sequence ID" value="KAK2735347.1"/>
    <property type="molecule type" value="Genomic_DNA"/>
</dbReference>
<feature type="region of interest" description="Disordered" evidence="1">
    <location>
        <begin position="298"/>
        <end position="331"/>
    </location>
</feature>
<feature type="region of interest" description="Disordered" evidence="1">
    <location>
        <begin position="153"/>
        <end position="182"/>
    </location>
</feature>
<feature type="compositionally biased region" description="Polar residues" evidence="1">
    <location>
        <begin position="158"/>
        <end position="175"/>
    </location>
</feature>
<dbReference type="Proteomes" id="UP001281614">
    <property type="component" value="Unassembled WGS sequence"/>
</dbReference>
<name>A0AAD9Y2L0_COLKA</name>
<feature type="compositionally biased region" description="Low complexity" evidence="1">
    <location>
        <begin position="302"/>
        <end position="314"/>
    </location>
</feature>
<dbReference type="AlphaFoldDB" id="A0AAD9Y2L0"/>
<sequence length="416" mass="45288">MIADAGGCSAEFTCRMRNGASSREQRLQTTADIPPQAHHITECSPKLQIHALAKNASLQRHYGELLSYLRCLGAESVTGNVVTSTVSGLRGLGDRRNASLSVLATYHPPWATTQFQMEQQKGVQLVNGCRFVHYSGEGNFRCRLRASSRPMEGALGYQPSNISPSPMETAASSHATPRPASSLPVLGLQHATQRPALPWHGTLPCCPVLLSVRLPCWVQRTEPGRGSLPLPAGLPWSSMPLPFLSVVLRITETQSLRNRESRQWTTIDNGPNCVVLGVKLQRPQRRRRMRGSHFAPCQGALTSRRTPTMTPSTSNPDRAISHEISPSLRRHSVPLSQKDTSFTKLSTGPQVLQASPPALSDATDGLSMAPERYDRRMPLTQLGDVGSASVQIIEAKKSLAPYADSAGKWLSSRLAL</sequence>
<proteinExistence type="predicted"/>
<comment type="caution">
    <text evidence="2">The sequence shown here is derived from an EMBL/GenBank/DDBJ whole genome shotgun (WGS) entry which is preliminary data.</text>
</comment>
<reference evidence="2" key="1">
    <citation type="submission" date="2023-02" db="EMBL/GenBank/DDBJ databases">
        <title>Colletotrichum kahawae CIFC_Que2 genome sequencing and assembly.</title>
        <authorList>
            <person name="Baroncelli R."/>
        </authorList>
    </citation>
    <scope>NUCLEOTIDE SEQUENCE</scope>
    <source>
        <strain evidence="2">CIFC_Que2</strain>
    </source>
</reference>
<evidence type="ECO:0000256" key="1">
    <source>
        <dbReference type="SAM" id="MobiDB-lite"/>
    </source>
</evidence>
<accession>A0AAD9Y2L0</accession>
<evidence type="ECO:0000313" key="2">
    <source>
        <dbReference type="EMBL" id="KAK2735347.1"/>
    </source>
</evidence>
<keyword evidence="3" id="KW-1185">Reference proteome</keyword>
<protein>
    <submittedName>
        <fullName evidence="2">Uncharacterized protein</fullName>
    </submittedName>
</protein>
<organism evidence="2 3">
    <name type="scientific">Colletotrichum kahawae</name>
    <name type="common">Coffee berry disease fungus</name>
    <dbReference type="NCBI Taxonomy" id="34407"/>
    <lineage>
        <taxon>Eukaryota</taxon>
        <taxon>Fungi</taxon>
        <taxon>Dikarya</taxon>
        <taxon>Ascomycota</taxon>
        <taxon>Pezizomycotina</taxon>
        <taxon>Sordariomycetes</taxon>
        <taxon>Hypocreomycetidae</taxon>
        <taxon>Glomerellales</taxon>
        <taxon>Glomerellaceae</taxon>
        <taxon>Colletotrichum</taxon>
        <taxon>Colletotrichum gloeosporioides species complex</taxon>
    </lineage>
</organism>
<evidence type="ECO:0000313" key="3">
    <source>
        <dbReference type="Proteomes" id="UP001281614"/>
    </source>
</evidence>